<dbReference type="AlphaFoldDB" id="A0A376E387"/>
<proteinExistence type="predicted"/>
<reference evidence="1 2" key="1">
    <citation type="submission" date="2018-06" db="EMBL/GenBank/DDBJ databases">
        <authorList>
            <consortium name="Pathogen Informatics"/>
            <person name="Doyle S."/>
        </authorList>
    </citation>
    <scope>NUCLEOTIDE SEQUENCE [LARGE SCALE GENOMIC DNA]</scope>
    <source>
        <strain evidence="1 2">NCTC13533</strain>
    </source>
</reference>
<gene>
    <name evidence="1" type="ORF">NCTC13533_02846</name>
</gene>
<dbReference type="Proteomes" id="UP000255224">
    <property type="component" value="Unassembled WGS sequence"/>
</dbReference>
<evidence type="ECO:0000313" key="2">
    <source>
        <dbReference type="Proteomes" id="UP000255224"/>
    </source>
</evidence>
<name>A0A376E387_CHRCU</name>
<dbReference type="RefSeq" id="WP_181876078.1">
    <property type="nucleotide sequence ID" value="NZ_UFVQ01000003.1"/>
</dbReference>
<organism evidence="1 2">
    <name type="scientific">Chryseobacterium carnipullorum</name>
    <dbReference type="NCBI Taxonomy" id="1124835"/>
    <lineage>
        <taxon>Bacteria</taxon>
        <taxon>Pseudomonadati</taxon>
        <taxon>Bacteroidota</taxon>
        <taxon>Flavobacteriia</taxon>
        <taxon>Flavobacteriales</taxon>
        <taxon>Weeksellaceae</taxon>
        <taxon>Chryseobacterium group</taxon>
        <taxon>Chryseobacterium</taxon>
    </lineage>
</organism>
<evidence type="ECO:0000313" key="1">
    <source>
        <dbReference type="EMBL" id="STC99874.1"/>
    </source>
</evidence>
<sequence length="56" mass="6639">MLHAKITQPGYSLEGEKFDINWESGGGLRHYWKSFLYELKYGRKIKKVKKIDHCPI</sequence>
<protein>
    <submittedName>
        <fullName evidence="1">Uncharacterized protein</fullName>
    </submittedName>
</protein>
<dbReference type="EMBL" id="UFVQ01000003">
    <property type="protein sequence ID" value="STC99874.1"/>
    <property type="molecule type" value="Genomic_DNA"/>
</dbReference>
<accession>A0A376E387</accession>